<feature type="binding site" evidence="5">
    <location>
        <position position="121"/>
    </location>
    <ligand>
        <name>pyridoxal 5'-phosphate</name>
        <dbReference type="ChEBI" id="CHEBI:597326"/>
    </ligand>
</feature>
<dbReference type="PANTHER" id="PTHR11986:SF79">
    <property type="entry name" value="ACETYLORNITHINE AMINOTRANSFERASE, MITOCHONDRIAL"/>
    <property type="match status" value="1"/>
</dbReference>
<comment type="miscellaneous">
    <text evidence="5">May also have succinyldiaminopimelate aminotransferase activity, thus carrying out the corresponding step in lysine biosynthesis.</text>
</comment>
<dbReference type="InterPro" id="IPR005814">
    <property type="entry name" value="Aminotrans_3"/>
</dbReference>
<evidence type="ECO:0000256" key="4">
    <source>
        <dbReference type="ARBA" id="ARBA00022898"/>
    </source>
</evidence>
<dbReference type="NCBIfam" id="NF002797">
    <property type="entry name" value="PRK02936.1"/>
    <property type="match status" value="1"/>
</dbReference>
<proteinExistence type="inferred from homology"/>
<evidence type="ECO:0000256" key="3">
    <source>
        <dbReference type="ARBA" id="ARBA00022679"/>
    </source>
</evidence>
<feature type="binding site" evidence="5">
    <location>
        <begin position="206"/>
        <end position="209"/>
    </location>
    <ligand>
        <name>pyridoxal 5'-phosphate</name>
        <dbReference type="ChEBI" id="CHEBI:597326"/>
    </ligand>
</feature>
<accession>A0ABQ1NVP6</accession>
<comment type="pathway">
    <text evidence="5">Amino-acid biosynthesis; L-arginine biosynthesis; N(2)-acetyl-L-ornithine from L-glutamate: step 4/4.</text>
</comment>
<keyword evidence="7" id="KW-1185">Reference proteome</keyword>
<keyword evidence="3 5" id="KW-0808">Transferase</keyword>
<name>A0ABQ1NVP6_9ENTE</name>
<evidence type="ECO:0000256" key="5">
    <source>
        <dbReference type="HAMAP-Rule" id="MF_01107"/>
    </source>
</evidence>
<protein>
    <recommendedName>
        <fullName evidence="5">Acetylornithine aminotransferase</fullName>
        <shortName evidence="5">ACOAT</shortName>
        <ecNumber evidence="5">2.6.1.11</ecNumber>
    </recommendedName>
</protein>
<comment type="subunit">
    <text evidence="5">Homodimer.</text>
</comment>
<dbReference type="InterPro" id="IPR015421">
    <property type="entry name" value="PyrdxlP-dep_Trfase_major"/>
</dbReference>
<dbReference type="InterPro" id="IPR015422">
    <property type="entry name" value="PyrdxlP-dep_Trfase_small"/>
</dbReference>
<feature type="modified residue" description="N6-(pyridoxal phosphate)lysine" evidence="5">
    <location>
        <position position="235"/>
    </location>
</feature>
<comment type="subcellular location">
    <subcellularLocation>
        <location evidence="5">Cytoplasm</location>
    </subcellularLocation>
</comment>
<dbReference type="InterPro" id="IPR015424">
    <property type="entry name" value="PyrdxlP-dep_Trfase"/>
</dbReference>
<dbReference type="RefSeq" id="WP_088269160.1">
    <property type="nucleotide sequence ID" value="NZ_BMKI01000002.1"/>
</dbReference>
<reference evidence="7" key="1">
    <citation type="journal article" date="2019" name="Int. J. Syst. Evol. Microbiol.">
        <title>The Global Catalogue of Microorganisms (GCM) 10K type strain sequencing project: providing services to taxonomists for standard genome sequencing and annotation.</title>
        <authorList>
            <consortium name="The Broad Institute Genomics Platform"/>
            <consortium name="The Broad Institute Genome Sequencing Center for Infectious Disease"/>
            <person name="Wu L."/>
            <person name="Ma J."/>
        </authorList>
    </citation>
    <scope>NUCLEOTIDE SEQUENCE [LARGE SCALE GENOMIC DNA]</scope>
    <source>
        <strain evidence="7">CGMCC 1.15942</strain>
    </source>
</reference>
<evidence type="ECO:0000256" key="1">
    <source>
        <dbReference type="ARBA" id="ARBA00022576"/>
    </source>
</evidence>
<keyword evidence="4 5" id="KW-0663">Pyridoxal phosphate</keyword>
<evidence type="ECO:0000256" key="2">
    <source>
        <dbReference type="ARBA" id="ARBA00022605"/>
    </source>
</evidence>
<dbReference type="EMBL" id="BMKI01000002">
    <property type="protein sequence ID" value="GGC85039.1"/>
    <property type="molecule type" value="Genomic_DNA"/>
</dbReference>
<feature type="binding site" evidence="5">
    <location>
        <position position="124"/>
    </location>
    <ligand>
        <name>N(2)-acetyl-L-ornithine</name>
        <dbReference type="ChEBI" id="CHEBI:57805"/>
    </ligand>
</feature>
<keyword evidence="2 5" id="KW-0028">Amino-acid biosynthesis</keyword>
<dbReference type="EC" id="2.6.1.11" evidence="5"/>
<evidence type="ECO:0000313" key="6">
    <source>
        <dbReference type="EMBL" id="GGC85039.1"/>
    </source>
</evidence>
<comment type="similarity">
    <text evidence="5">Belongs to the class-III pyridoxal-phosphate-dependent aminotransferase family. ArgD subfamily.</text>
</comment>
<dbReference type="Pfam" id="PF00202">
    <property type="entry name" value="Aminotran_3"/>
    <property type="match status" value="1"/>
</dbReference>
<dbReference type="SUPFAM" id="SSF53383">
    <property type="entry name" value="PLP-dependent transferases"/>
    <property type="match status" value="1"/>
</dbReference>
<evidence type="ECO:0000313" key="7">
    <source>
        <dbReference type="Proteomes" id="UP000630615"/>
    </source>
</evidence>
<dbReference type="Proteomes" id="UP000630615">
    <property type="component" value="Unassembled WGS sequence"/>
</dbReference>
<dbReference type="InterPro" id="IPR050103">
    <property type="entry name" value="Class-III_PLP-dep_AT"/>
</dbReference>
<feature type="binding site" evidence="5">
    <location>
        <begin position="94"/>
        <end position="95"/>
    </location>
    <ligand>
        <name>pyridoxal 5'-phosphate</name>
        <dbReference type="ChEBI" id="CHEBI:597326"/>
    </ligand>
</feature>
<comment type="caution">
    <text evidence="6">The sequence shown here is derived from an EMBL/GenBank/DDBJ whole genome shotgun (WGS) entry which is preliminary data.</text>
</comment>
<dbReference type="CDD" id="cd00610">
    <property type="entry name" value="OAT_like"/>
    <property type="match status" value="1"/>
</dbReference>
<dbReference type="Gene3D" id="3.40.640.10">
    <property type="entry name" value="Type I PLP-dependent aspartate aminotransferase-like (Major domain)"/>
    <property type="match status" value="1"/>
</dbReference>
<dbReference type="NCBIfam" id="NF002325">
    <property type="entry name" value="PRK01278.1"/>
    <property type="match status" value="1"/>
</dbReference>
<organism evidence="6 7">
    <name type="scientific">Enterococcus wangshanyuanii</name>
    <dbReference type="NCBI Taxonomy" id="2005703"/>
    <lineage>
        <taxon>Bacteria</taxon>
        <taxon>Bacillati</taxon>
        <taxon>Bacillota</taxon>
        <taxon>Bacilli</taxon>
        <taxon>Lactobacillales</taxon>
        <taxon>Enterococcaceae</taxon>
        <taxon>Enterococcus</taxon>
    </lineage>
</organism>
<keyword evidence="1 5" id="KW-0032">Aminotransferase</keyword>
<dbReference type="PANTHER" id="PTHR11986">
    <property type="entry name" value="AMINOTRANSFERASE CLASS III"/>
    <property type="match status" value="1"/>
</dbReference>
<sequence>MSYLFPNYQRKKIQWVKGINNTLIDQDGKSYLDFTSGIGVMNLGYGDSNLNEVLSDQAANLWHAPNLYESKLQEETAEKLANGRDYVAYFCNSGAEANEAAIKLARKATGRSKIISFINSFHGRTYGAMSATGQESIHQGFQPLVPDFDYLPFNDLDSLKQKIDKQTAAVILELIQGEGGVIPAKQEWVKQIEQLCRKTGTLLIIDEIQTGIGRTGSLYAYEQYEIEPDIFTLAKGLGNGIPVGAMLGKKSLAQAFGPGSHGSTFGGNNLAMRVASEVVERINQPEFLLEVQRKGALLMKGLNQLALKTTLIKDIRGKGLMAGIELTDTDVLASTMEQLKEEGLITLKAGQTVLRLLPPLTITEEEINKGLELLEKVLCKEQTND</sequence>
<gene>
    <name evidence="5 6" type="primary">argD</name>
    <name evidence="6" type="ORF">GCM10011573_13410</name>
</gene>
<feature type="binding site" evidence="5">
    <location>
        <position position="263"/>
    </location>
    <ligand>
        <name>N(2)-acetyl-L-ornithine</name>
        <dbReference type="ChEBI" id="CHEBI:57805"/>
    </ligand>
</feature>
<keyword evidence="5" id="KW-0963">Cytoplasm</keyword>
<dbReference type="PROSITE" id="PS00600">
    <property type="entry name" value="AA_TRANSFER_CLASS_3"/>
    <property type="match status" value="1"/>
</dbReference>
<comment type="cofactor">
    <cofactor evidence="5">
        <name>pyridoxal 5'-phosphate</name>
        <dbReference type="ChEBI" id="CHEBI:597326"/>
    </cofactor>
    <text evidence="5">Binds 1 pyridoxal phosphate per subunit.</text>
</comment>
<dbReference type="Gene3D" id="3.90.1150.10">
    <property type="entry name" value="Aspartate Aminotransferase, domain 1"/>
    <property type="match status" value="1"/>
</dbReference>
<dbReference type="NCBIfam" id="TIGR00707">
    <property type="entry name" value="argD"/>
    <property type="match status" value="1"/>
</dbReference>
<feature type="binding site" evidence="5">
    <location>
        <position position="264"/>
    </location>
    <ligand>
        <name>pyridoxal 5'-phosphate</name>
        <dbReference type="ChEBI" id="CHEBI:597326"/>
    </ligand>
</feature>
<comment type="catalytic activity">
    <reaction evidence="5">
        <text>N(2)-acetyl-L-ornithine + 2-oxoglutarate = N-acetyl-L-glutamate 5-semialdehyde + L-glutamate</text>
        <dbReference type="Rhea" id="RHEA:18049"/>
        <dbReference type="ChEBI" id="CHEBI:16810"/>
        <dbReference type="ChEBI" id="CHEBI:29123"/>
        <dbReference type="ChEBI" id="CHEBI:29985"/>
        <dbReference type="ChEBI" id="CHEBI:57805"/>
        <dbReference type="EC" id="2.6.1.11"/>
    </reaction>
</comment>
<dbReference type="GO" id="GO:0008483">
    <property type="term" value="F:transaminase activity"/>
    <property type="evidence" value="ECO:0007669"/>
    <property type="project" value="UniProtKB-KW"/>
</dbReference>
<dbReference type="InterPro" id="IPR049704">
    <property type="entry name" value="Aminotrans_3_PPA_site"/>
</dbReference>
<dbReference type="HAMAP" id="MF_01107">
    <property type="entry name" value="ArgD_aminotrans_3"/>
    <property type="match status" value="1"/>
</dbReference>
<dbReference type="PIRSF" id="PIRSF000521">
    <property type="entry name" value="Transaminase_4ab_Lys_Orn"/>
    <property type="match status" value="1"/>
</dbReference>
<keyword evidence="5" id="KW-0055">Arginine biosynthesis</keyword>
<dbReference type="InterPro" id="IPR004636">
    <property type="entry name" value="AcOrn/SuccOrn_fam"/>
</dbReference>